<sequence>MAVREGCEPYMMAQCLFYRRRRLWPLFFQQVRIIWTHCSSVTLFTNSLPPQHGLSVSPASTGNLFPAKLSCSTMPCFLSTLSGKKTQKHYKNNNTKKVLLGLKTGLHHIRVS</sequence>
<dbReference type="EMBL" id="CM004483">
    <property type="protein sequence ID" value="OCT61262.1"/>
    <property type="molecule type" value="Genomic_DNA"/>
</dbReference>
<reference evidence="2" key="1">
    <citation type="journal article" date="2016" name="Nature">
        <title>Genome evolution in the allotetraploid frog Xenopus laevis.</title>
        <authorList>
            <person name="Session A.M."/>
            <person name="Uno Y."/>
            <person name="Kwon T."/>
            <person name="Chapman J.A."/>
            <person name="Toyoda A."/>
            <person name="Takahashi S."/>
            <person name="Fukui A."/>
            <person name="Hikosaka A."/>
            <person name="Suzuki A."/>
            <person name="Kondo M."/>
            <person name="van Heeringen S.J."/>
            <person name="Quigley I."/>
            <person name="Heinz S."/>
            <person name="Ogino H."/>
            <person name="Ochi H."/>
            <person name="Hellsten U."/>
            <person name="Lyons J.B."/>
            <person name="Simakov O."/>
            <person name="Putnam N."/>
            <person name="Stites J."/>
            <person name="Kuroki Y."/>
            <person name="Tanaka T."/>
            <person name="Michiue T."/>
            <person name="Watanabe M."/>
            <person name="Bogdanovic O."/>
            <person name="Lister R."/>
            <person name="Georgiou G."/>
            <person name="Paranjpe S.S."/>
            <person name="van Kruijsbergen I."/>
            <person name="Shu S."/>
            <person name="Carlson J."/>
            <person name="Kinoshita T."/>
            <person name="Ohta Y."/>
            <person name="Mawaribuchi S."/>
            <person name="Jenkins J."/>
            <person name="Grimwood J."/>
            <person name="Schmutz J."/>
            <person name="Mitros T."/>
            <person name="Mozaffari S.V."/>
            <person name="Suzuki Y."/>
            <person name="Haramoto Y."/>
            <person name="Yamamoto T.S."/>
            <person name="Takagi C."/>
            <person name="Heald R."/>
            <person name="Miller K."/>
            <person name="Haudenschild C."/>
            <person name="Kitzman J."/>
            <person name="Nakayama T."/>
            <person name="Izutsu Y."/>
            <person name="Robert J."/>
            <person name="Fortriede J."/>
            <person name="Burns K."/>
            <person name="Lotay V."/>
            <person name="Karimi K."/>
            <person name="Yasuoka Y."/>
            <person name="Dichmann D.S."/>
            <person name="Flajnik M.F."/>
            <person name="Houston D.W."/>
            <person name="Shendure J."/>
            <person name="DuPasquier L."/>
            <person name="Vize P.D."/>
            <person name="Zorn A.M."/>
            <person name="Ito M."/>
            <person name="Marcotte E.M."/>
            <person name="Wallingford J.B."/>
            <person name="Ito Y."/>
            <person name="Asashima M."/>
            <person name="Ueno N."/>
            <person name="Matsuda Y."/>
            <person name="Veenstra G.J."/>
            <person name="Fujiyama A."/>
            <person name="Harland R.M."/>
            <person name="Taira M."/>
            <person name="Rokhsar D.S."/>
        </authorList>
    </citation>
    <scope>NUCLEOTIDE SEQUENCE [LARGE SCALE GENOMIC DNA]</scope>
    <source>
        <strain evidence="2">J</strain>
    </source>
</reference>
<dbReference type="Proteomes" id="UP000694892">
    <property type="component" value="Chromosome 9_10S"/>
</dbReference>
<protein>
    <submittedName>
        <fullName evidence="1">Uncharacterized protein</fullName>
    </submittedName>
</protein>
<organism evidence="1 2">
    <name type="scientific">Xenopus laevis</name>
    <name type="common">African clawed frog</name>
    <dbReference type="NCBI Taxonomy" id="8355"/>
    <lineage>
        <taxon>Eukaryota</taxon>
        <taxon>Metazoa</taxon>
        <taxon>Chordata</taxon>
        <taxon>Craniata</taxon>
        <taxon>Vertebrata</taxon>
        <taxon>Euteleostomi</taxon>
        <taxon>Amphibia</taxon>
        <taxon>Batrachia</taxon>
        <taxon>Anura</taxon>
        <taxon>Pipoidea</taxon>
        <taxon>Pipidae</taxon>
        <taxon>Xenopodinae</taxon>
        <taxon>Xenopus</taxon>
        <taxon>Xenopus</taxon>
    </lineage>
</organism>
<proteinExistence type="predicted"/>
<accession>A0A974H1F6</accession>
<name>A0A974H1F6_XENLA</name>
<gene>
    <name evidence="1" type="ORF">XELAEV_18047286mg</name>
</gene>
<dbReference type="AlphaFoldDB" id="A0A974H1F6"/>
<evidence type="ECO:0000313" key="2">
    <source>
        <dbReference type="Proteomes" id="UP000694892"/>
    </source>
</evidence>
<evidence type="ECO:0000313" key="1">
    <source>
        <dbReference type="EMBL" id="OCT61262.1"/>
    </source>
</evidence>